<keyword evidence="3" id="KW-1185">Reference proteome</keyword>
<evidence type="ECO:0000313" key="2">
    <source>
        <dbReference type="EMBL" id="SOE88833.1"/>
    </source>
</evidence>
<organism evidence="2 3">
    <name type="scientific">Caballeronia arationis</name>
    <dbReference type="NCBI Taxonomy" id="1777142"/>
    <lineage>
        <taxon>Bacteria</taxon>
        <taxon>Pseudomonadati</taxon>
        <taxon>Pseudomonadota</taxon>
        <taxon>Betaproteobacteria</taxon>
        <taxon>Burkholderiales</taxon>
        <taxon>Burkholderiaceae</taxon>
        <taxon>Caballeronia</taxon>
    </lineage>
</organism>
<sequence length="122" mass="13031">MMAAGALTRTLALATTLLLGEAAMAIDDARLVGVWRKAGAGECASQYAARLRFEPNGLYFGEAEPPGAFTWWDGGTWRVPAPGRLALSIANDAVVEYAYALDGDDMLVTDASGCEVGYRRER</sequence>
<protein>
    <recommendedName>
        <fullName evidence="4">Lipoprotein</fullName>
    </recommendedName>
</protein>
<evidence type="ECO:0008006" key="4">
    <source>
        <dbReference type="Google" id="ProtNLM"/>
    </source>
</evidence>
<dbReference type="AlphaFoldDB" id="A0A7Z7IDN1"/>
<evidence type="ECO:0000313" key="3">
    <source>
        <dbReference type="Proteomes" id="UP000219522"/>
    </source>
</evidence>
<comment type="caution">
    <text evidence="2">The sequence shown here is derived from an EMBL/GenBank/DDBJ whole genome shotgun (WGS) entry which is preliminary data.</text>
</comment>
<name>A0A7Z7IDN1_9BURK</name>
<evidence type="ECO:0000256" key="1">
    <source>
        <dbReference type="SAM" id="SignalP"/>
    </source>
</evidence>
<feature type="signal peptide" evidence="1">
    <location>
        <begin position="1"/>
        <end position="25"/>
    </location>
</feature>
<dbReference type="EMBL" id="OCSU01000003">
    <property type="protein sequence ID" value="SOE88833.1"/>
    <property type="molecule type" value="Genomic_DNA"/>
</dbReference>
<proteinExistence type="predicted"/>
<gene>
    <name evidence="2" type="ORF">SAMN05446927_7458</name>
</gene>
<feature type="chain" id="PRO_5030964593" description="Lipoprotein" evidence="1">
    <location>
        <begin position="26"/>
        <end position="122"/>
    </location>
</feature>
<dbReference type="Proteomes" id="UP000219522">
    <property type="component" value="Unassembled WGS sequence"/>
</dbReference>
<keyword evidence="1" id="KW-0732">Signal</keyword>
<accession>A0A7Z7IDN1</accession>
<reference evidence="2 3" key="1">
    <citation type="submission" date="2017-09" db="EMBL/GenBank/DDBJ databases">
        <authorList>
            <person name="Varghese N."/>
            <person name="Submissions S."/>
        </authorList>
    </citation>
    <scope>NUCLEOTIDE SEQUENCE [LARGE SCALE GENOMIC DNA]</scope>
    <source>
        <strain evidence="2 3">OK806</strain>
    </source>
</reference>